<feature type="repeat" description="TPR" evidence="4">
    <location>
        <begin position="33"/>
        <end position="66"/>
    </location>
</feature>
<comment type="subcellular location">
    <subcellularLocation>
        <location evidence="1">Endoplasmic reticulum</location>
    </subcellularLocation>
</comment>
<dbReference type="SUPFAM" id="SSF46565">
    <property type="entry name" value="Chaperone J-domain"/>
    <property type="match status" value="1"/>
</dbReference>
<dbReference type="GO" id="GO:0005783">
    <property type="term" value="C:endoplasmic reticulum"/>
    <property type="evidence" value="ECO:0007669"/>
    <property type="project" value="UniProtKB-SubCell"/>
</dbReference>
<gene>
    <name evidence="8" type="ORF">PUNSTDRAFT_128368</name>
</gene>
<dbReference type="Gene3D" id="1.10.287.110">
    <property type="entry name" value="DnaJ domain"/>
    <property type="match status" value="1"/>
</dbReference>
<feature type="domain" description="J" evidence="7">
    <location>
        <begin position="430"/>
        <end position="491"/>
    </location>
</feature>
<protein>
    <submittedName>
        <fullName evidence="8">DnaJ-domain-containing protein</fullName>
    </submittedName>
</protein>
<dbReference type="SUPFAM" id="SSF48452">
    <property type="entry name" value="TPR-like"/>
    <property type="match status" value="2"/>
</dbReference>
<keyword evidence="2 6" id="KW-0732">Signal</keyword>
<dbReference type="PROSITE" id="PS50076">
    <property type="entry name" value="DNAJ_2"/>
    <property type="match status" value="1"/>
</dbReference>
<dbReference type="eggNOG" id="KOG0624">
    <property type="taxonomic scope" value="Eukaryota"/>
</dbReference>
<feature type="repeat" description="TPR" evidence="4">
    <location>
        <begin position="67"/>
        <end position="100"/>
    </location>
</feature>
<feature type="region of interest" description="Disordered" evidence="5">
    <location>
        <begin position="485"/>
        <end position="518"/>
    </location>
</feature>
<evidence type="ECO:0000256" key="6">
    <source>
        <dbReference type="SAM" id="SignalP"/>
    </source>
</evidence>
<feature type="chain" id="PRO_5004443770" evidence="6">
    <location>
        <begin position="19"/>
        <end position="554"/>
    </location>
</feature>
<reference evidence="9" key="1">
    <citation type="journal article" date="2012" name="Science">
        <title>The Paleozoic origin of enzymatic lignin decomposition reconstructed from 31 fungal genomes.</title>
        <authorList>
            <person name="Floudas D."/>
            <person name="Binder M."/>
            <person name="Riley R."/>
            <person name="Barry K."/>
            <person name="Blanchette R.A."/>
            <person name="Henrissat B."/>
            <person name="Martinez A.T."/>
            <person name="Otillar R."/>
            <person name="Spatafora J.W."/>
            <person name="Yadav J.S."/>
            <person name="Aerts A."/>
            <person name="Benoit I."/>
            <person name="Boyd A."/>
            <person name="Carlson A."/>
            <person name="Copeland A."/>
            <person name="Coutinho P.M."/>
            <person name="de Vries R.P."/>
            <person name="Ferreira P."/>
            <person name="Findley K."/>
            <person name="Foster B."/>
            <person name="Gaskell J."/>
            <person name="Glotzer D."/>
            <person name="Gorecki P."/>
            <person name="Heitman J."/>
            <person name="Hesse C."/>
            <person name="Hori C."/>
            <person name="Igarashi K."/>
            <person name="Jurgens J.A."/>
            <person name="Kallen N."/>
            <person name="Kersten P."/>
            <person name="Kohler A."/>
            <person name="Kuees U."/>
            <person name="Kumar T.K.A."/>
            <person name="Kuo A."/>
            <person name="LaButti K."/>
            <person name="Larrondo L.F."/>
            <person name="Lindquist E."/>
            <person name="Ling A."/>
            <person name="Lombard V."/>
            <person name="Lucas S."/>
            <person name="Lundell T."/>
            <person name="Martin R."/>
            <person name="McLaughlin D.J."/>
            <person name="Morgenstern I."/>
            <person name="Morin E."/>
            <person name="Murat C."/>
            <person name="Nagy L.G."/>
            <person name="Nolan M."/>
            <person name="Ohm R.A."/>
            <person name="Patyshakuliyeva A."/>
            <person name="Rokas A."/>
            <person name="Ruiz-Duenas F.J."/>
            <person name="Sabat G."/>
            <person name="Salamov A."/>
            <person name="Samejima M."/>
            <person name="Schmutz J."/>
            <person name="Slot J.C."/>
            <person name="St John F."/>
            <person name="Stenlid J."/>
            <person name="Sun H."/>
            <person name="Sun S."/>
            <person name="Syed K."/>
            <person name="Tsang A."/>
            <person name="Wiebenga A."/>
            <person name="Young D."/>
            <person name="Pisabarro A."/>
            <person name="Eastwood D.C."/>
            <person name="Martin F."/>
            <person name="Cullen D."/>
            <person name="Grigoriev I.V."/>
            <person name="Hibbett D.S."/>
        </authorList>
    </citation>
    <scope>NUCLEOTIDE SEQUENCE [LARGE SCALE GENOMIC DNA]</scope>
    <source>
        <strain evidence="9">HHB-11173 SS5</strain>
    </source>
</reference>
<evidence type="ECO:0000259" key="7">
    <source>
        <dbReference type="PROSITE" id="PS50076"/>
    </source>
</evidence>
<keyword evidence="9" id="KW-1185">Reference proteome</keyword>
<evidence type="ECO:0000313" key="8">
    <source>
        <dbReference type="EMBL" id="EIN04261.1"/>
    </source>
</evidence>
<dbReference type="InterPro" id="IPR036869">
    <property type="entry name" value="J_dom_sf"/>
</dbReference>
<dbReference type="InterPro" id="IPR051727">
    <property type="entry name" value="DnaJ_C3_Co-chaperones"/>
</dbReference>
<dbReference type="Pfam" id="PF00226">
    <property type="entry name" value="DnaJ"/>
    <property type="match status" value="1"/>
</dbReference>
<dbReference type="GO" id="GO:0051087">
    <property type="term" value="F:protein-folding chaperone binding"/>
    <property type="evidence" value="ECO:0007669"/>
    <property type="project" value="TreeGrafter"/>
</dbReference>
<keyword evidence="4" id="KW-0802">TPR repeat</keyword>
<dbReference type="AlphaFoldDB" id="R7S4T0"/>
<feature type="signal peptide" evidence="6">
    <location>
        <begin position="1"/>
        <end position="18"/>
    </location>
</feature>
<dbReference type="PROSITE" id="PS50005">
    <property type="entry name" value="TPR"/>
    <property type="match status" value="2"/>
</dbReference>
<keyword evidence="3" id="KW-0256">Endoplasmic reticulum</keyword>
<evidence type="ECO:0000313" key="9">
    <source>
        <dbReference type="Proteomes" id="UP000054196"/>
    </source>
</evidence>
<dbReference type="GeneID" id="18878132"/>
<dbReference type="GO" id="GO:0051787">
    <property type="term" value="F:misfolded protein binding"/>
    <property type="evidence" value="ECO:0007669"/>
    <property type="project" value="TreeGrafter"/>
</dbReference>
<evidence type="ECO:0000256" key="5">
    <source>
        <dbReference type="SAM" id="MobiDB-lite"/>
    </source>
</evidence>
<dbReference type="OrthoDB" id="1726119at2759"/>
<dbReference type="SMART" id="SM00271">
    <property type="entry name" value="DnaJ"/>
    <property type="match status" value="1"/>
</dbReference>
<dbReference type="EMBL" id="JH687555">
    <property type="protein sequence ID" value="EIN04261.1"/>
    <property type="molecule type" value="Genomic_DNA"/>
</dbReference>
<dbReference type="CDD" id="cd06257">
    <property type="entry name" value="DnaJ"/>
    <property type="match status" value="1"/>
</dbReference>
<dbReference type="RefSeq" id="XP_007388404.1">
    <property type="nucleotide sequence ID" value="XM_007388342.1"/>
</dbReference>
<organism evidence="8 9">
    <name type="scientific">Punctularia strigosozonata (strain HHB-11173)</name>
    <name type="common">White-rot fungus</name>
    <dbReference type="NCBI Taxonomy" id="741275"/>
    <lineage>
        <taxon>Eukaryota</taxon>
        <taxon>Fungi</taxon>
        <taxon>Dikarya</taxon>
        <taxon>Basidiomycota</taxon>
        <taxon>Agaricomycotina</taxon>
        <taxon>Agaricomycetes</taxon>
        <taxon>Corticiales</taxon>
        <taxon>Punctulariaceae</taxon>
        <taxon>Punctularia</taxon>
    </lineage>
</organism>
<evidence type="ECO:0000256" key="2">
    <source>
        <dbReference type="ARBA" id="ARBA00022729"/>
    </source>
</evidence>
<dbReference type="InterPro" id="IPR019734">
    <property type="entry name" value="TPR_rpt"/>
</dbReference>
<sequence length="554" mass="59663">MRLRALILPLLVAFLAGADPSADGTGSLTPPTLQPLINRANALLSAGHYADAAKAYSDAIEQSPADYVLYYKRATAYYSTSRHPQALADFQKVLDLTQGTFDKALLLSARIHAKDGAFTLARAALADFNRKVTGSREAAQLAADVQAGEEAAKKAERAKKATLWTACVESASEALAVASHSAELREMRAECAIASGDVELAVGDLTRLTHLTSPSPDLLMHIFRLTYFLTPFSPADPHPAALNTLKQCLRHDPDSKPCKSAHRLVKSLDKSFAKVDSLLAGENWRGVVNHVVGVGAAAEKTYPGAELLKTFEELLAEHFPPASKDALHVEAARASPRRAYLLRAACKAYVGLNRAAAGEAHCSRLLAMDGRAEDVDGLIGMAEAHAAREEWEESVRVLEKAWEAGGRSDRNVMQRLQKAQRLLKQSRAKDYYKVLGVARDADEKTIKRAYRKATLKAHPDKGGSEAQMAAVNEAYEVLSDPELRRRFDNGDDPMDPTSNQGGHPFQQGGNPFGGAGGHPFAQFFQQGGAPGGGSFFGGEGFNFRFQHGGGGRGH</sequence>
<dbReference type="InterPro" id="IPR011990">
    <property type="entry name" value="TPR-like_helical_dom_sf"/>
</dbReference>
<dbReference type="SMART" id="SM00028">
    <property type="entry name" value="TPR"/>
    <property type="match status" value="3"/>
</dbReference>
<proteinExistence type="predicted"/>
<evidence type="ECO:0000256" key="3">
    <source>
        <dbReference type="ARBA" id="ARBA00022824"/>
    </source>
</evidence>
<accession>R7S4T0</accession>
<evidence type="ECO:0000256" key="1">
    <source>
        <dbReference type="ARBA" id="ARBA00004240"/>
    </source>
</evidence>
<dbReference type="HOGENOM" id="CLU_015935_0_1_1"/>
<dbReference type="PANTHER" id="PTHR44140:SF2">
    <property type="entry name" value="LD25575P"/>
    <property type="match status" value="1"/>
</dbReference>
<dbReference type="PANTHER" id="PTHR44140">
    <property type="entry name" value="LD25575P"/>
    <property type="match status" value="1"/>
</dbReference>
<evidence type="ECO:0000256" key="4">
    <source>
        <dbReference type="PROSITE-ProRule" id="PRU00339"/>
    </source>
</evidence>
<name>R7S4T0_PUNST</name>
<dbReference type="GO" id="GO:0034975">
    <property type="term" value="P:protein folding in endoplasmic reticulum"/>
    <property type="evidence" value="ECO:0007669"/>
    <property type="project" value="TreeGrafter"/>
</dbReference>
<dbReference type="InterPro" id="IPR001623">
    <property type="entry name" value="DnaJ_domain"/>
</dbReference>
<dbReference type="OMA" id="PFAHFQH"/>
<feature type="compositionally biased region" description="Low complexity" evidence="5">
    <location>
        <begin position="499"/>
        <end position="509"/>
    </location>
</feature>
<dbReference type="Proteomes" id="UP000054196">
    <property type="component" value="Unassembled WGS sequence"/>
</dbReference>
<dbReference type="KEGG" id="psq:PUNSTDRAFT_128368"/>
<dbReference type="PRINTS" id="PR00625">
    <property type="entry name" value="JDOMAIN"/>
</dbReference>
<dbReference type="Pfam" id="PF13432">
    <property type="entry name" value="TPR_16"/>
    <property type="match status" value="1"/>
</dbReference>
<dbReference type="Gene3D" id="1.25.40.10">
    <property type="entry name" value="Tetratricopeptide repeat domain"/>
    <property type="match status" value="1"/>
</dbReference>